<evidence type="ECO:0000256" key="6">
    <source>
        <dbReference type="ARBA" id="ARBA00038001"/>
    </source>
</evidence>
<dbReference type="Pfam" id="PF00355">
    <property type="entry name" value="Rieske"/>
    <property type="match status" value="1"/>
</dbReference>
<evidence type="ECO:0000313" key="8">
    <source>
        <dbReference type="EMBL" id="USG61269.1"/>
    </source>
</evidence>
<evidence type="ECO:0000259" key="7">
    <source>
        <dbReference type="PROSITE" id="PS51296"/>
    </source>
</evidence>
<dbReference type="PANTHER" id="PTHR21496:SF0">
    <property type="entry name" value="RIESKE DOMAIN-CONTAINING PROTEIN"/>
    <property type="match status" value="1"/>
</dbReference>
<organism evidence="8 9">
    <name type="scientific">Sneathiella marina</name>
    <dbReference type="NCBI Taxonomy" id="2950108"/>
    <lineage>
        <taxon>Bacteria</taxon>
        <taxon>Pseudomonadati</taxon>
        <taxon>Pseudomonadota</taxon>
        <taxon>Alphaproteobacteria</taxon>
        <taxon>Sneathiellales</taxon>
        <taxon>Sneathiellaceae</taxon>
        <taxon>Sneathiella</taxon>
    </lineage>
</organism>
<evidence type="ECO:0000256" key="5">
    <source>
        <dbReference type="ARBA" id="ARBA00034078"/>
    </source>
</evidence>
<evidence type="ECO:0000256" key="3">
    <source>
        <dbReference type="ARBA" id="ARBA00023004"/>
    </source>
</evidence>
<keyword evidence="1" id="KW-0001">2Fe-2S</keyword>
<protein>
    <submittedName>
        <fullName evidence="8">Non-heme iron oxygenase ferredoxin subunit</fullName>
    </submittedName>
</protein>
<dbReference type="InterPro" id="IPR017941">
    <property type="entry name" value="Rieske_2Fe-2S"/>
</dbReference>
<evidence type="ECO:0000256" key="2">
    <source>
        <dbReference type="ARBA" id="ARBA00022723"/>
    </source>
</evidence>
<reference evidence="8" key="1">
    <citation type="submission" date="2022-06" db="EMBL/GenBank/DDBJ databases">
        <title>Sneathiella actinostolidae sp. nov., isolated from a sea anemonein the Western Pacific Ocean.</title>
        <authorList>
            <person name="Wei M.J."/>
        </authorList>
    </citation>
    <scope>NUCLEOTIDE SEQUENCE</scope>
    <source>
        <strain evidence="8">PHK-P5</strain>
    </source>
</reference>
<comment type="similarity">
    <text evidence="6">Belongs to the bacterial ring-hydroxylating dioxygenase ferredoxin component family.</text>
</comment>
<gene>
    <name evidence="8" type="ORF">NBZ79_19100</name>
</gene>
<dbReference type="PROSITE" id="PS51296">
    <property type="entry name" value="RIESKE"/>
    <property type="match status" value="1"/>
</dbReference>
<sequence>MAKDQDLSRGIWVKAMAASELEPDDADRFDYEGQCIAVYNVDNEYLATGGICSHEHAFLSEGYVADGTVECPLHQGIFNIRTGRPLSPPVTIALKTFKTKVEEGHIYVFVEN</sequence>
<keyword evidence="3" id="KW-0408">Iron</keyword>
<name>A0ABY4W2X7_9PROT</name>
<evidence type="ECO:0000256" key="4">
    <source>
        <dbReference type="ARBA" id="ARBA00023014"/>
    </source>
</evidence>
<dbReference type="RefSeq" id="WP_251934256.1">
    <property type="nucleotide sequence ID" value="NZ_CP098747.1"/>
</dbReference>
<comment type="cofactor">
    <cofactor evidence="5">
        <name>[2Fe-2S] cluster</name>
        <dbReference type="ChEBI" id="CHEBI:190135"/>
    </cofactor>
</comment>
<feature type="domain" description="Rieske" evidence="7">
    <location>
        <begin position="13"/>
        <end position="108"/>
    </location>
</feature>
<dbReference type="Gene3D" id="2.102.10.10">
    <property type="entry name" value="Rieske [2Fe-2S] iron-sulphur domain"/>
    <property type="match status" value="1"/>
</dbReference>
<keyword evidence="9" id="KW-1185">Reference proteome</keyword>
<dbReference type="SUPFAM" id="SSF50022">
    <property type="entry name" value="ISP domain"/>
    <property type="match status" value="1"/>
</dbReference>
<dbReference type="CDD" id="cd03528">
    <property type="entry name" value="Rieske_RO_ferredoxin"/>
    <property type="match status" value="1"/>
</dbReference>
<keyword evidence="4" id="KW-0411">Iron-sulfur</keyword>
<dbReference type="Proteomes" id="UP001056291">
    <property type="component" value="Chromosome"/>
</dbReference>
<evidence type="ECO:0000313" key="9">
    <source>
        <dbReference type="Proteomes" id="UP001056291"/>
    </source>
</evidence>
<dbReference type="PANTHER" id="PTHR21496">
    <property type="entry name" value="FERREDOXIN-RELATED"/>
    <property type="match status" value="1"/>
</dbReference>
<dbReference type="EMBL" id="CP098747">
    <property type="protein sequence ID" value="USG61269.1"/>
    <property type="molecule type" value="Genomic_DNA"/>
</dbReference>
<dbReference type="InterPro" id="IPR036922">
    <property type="entry name" value="Rieske_2Fe-2S_sf"/>
</dbReference>
<evidence type="ECO:0000256" key="1">
    <source>
        <dbReference type="ARBA" id="ARBA00022714"/>
    </source>
</evidence>
<keyword evidence="2" id="KW-0479">Metal-binding</keyword>
<accession>A0ABY4W2X7</accession>
<proteinExistence type="inferred from homology"/>